<dbReference type="Proteomes" id="UP000314294">
    <property type="component" value="Unassembled WGS sequence"/>
</dbReference>
<dbReference type="AlphaFoldDB" id="A0A4Z2IUZ7"/>
<sequence length="62" mass="6807">MEEASAMTVVLKGQLPEEEEEEEEEEEDGLETRDAAGCDSRCSAVKQEGQRALPIGSFEDCD</sequence>
<protein>
    <submittedName>
        <fullName evidence="2">Uncharacterized protein</fullName>
    </submittedName>
</protein>
<dbReference type="EMBL" id="SRLO01000045">
    <property type="protein sequence ID" value="TNN81686.1"/>
    <property type="molecule type" value="Genomic_DNA"/>
</dbReference>
<feature type="compositionally biased region" description="Acidic residues" evidence="1">
    <location>
        <begin position="16"/>
        <end position="29"/>
    </location>
</feature>
<comment type="caution">
    <text evidence="2">The sequence shown here is derived from an EMBL/GenBank/DDBJ whole genome shotgun (WGS) entry which is preliminary data.</text>
</comment>
<evidence type="ECO:0000313" key="2">
    <source>
        <dbReference type="EMBL" id="TNN81686.1"/>
    </source>
</evidence>
<proteinExistence type="predicted"/>
<reference evidence="2 3" key="1">
    <citation type="submission" date="2019-03" db="EMBL/GenBank/DDBJ databases">
        <title>First draft genome of Liparis tanakae, snailfish: a comprehensive survey of snailfish specific genes.</title>
        <authorList>
            <person name="Kim W."/>
            <person name="Song I."/>
            <person name="Jeong J.-H."/>
            <person name="Kim D."/>
            <person name="Kim S."/>
            <person name="Ryu S."/>
            <person name="Song J.Y."/>
            <person name="Lee S.K."/>
        </authorList>
    </citation>
    <scope>NUCLEOTIDE SEQUENCE [LARGE SCALE GENOMIC DNA]</scope>
    <source>
        <tissue evidence="2">Muscle</tissue>
    </source>
</reference>
<name>A0A4Z2IUZ7_9TELE</name>
<gene>
    <name evidence="2" type="ORF">EYF80_008132</name>
</gene>
<feature type="region of interest" description="Disordered" evidence="1">
    <location>
        <begin position="1"/>
        <end position="39"/>
    </location>
</feature>
<evidence type="ECO:0000256" key="1">
    <source>
        <dbReference type="SAM" id="MobiDB-lite"/>
    </source>
</evidence>
<accession>A0A4Z2IUZ7</accession>
<evidence type="ECO:0000313" key="3">
    <source>
        <dbReference type="Proteomes" id="UP000314294"/>
    </source>
</evidence>
<organism evidence="2 3">
    <name type="scientific">Liparis tanakae</name>
    <name type="common">Tanaka's snailfish</name>
    <dbReference type="NCBI Taxonomy" id="230148"/>
    <lineage>
        <taxon>Eukaryota</taxon>
        <taxon>Metazoa</taxon>
        <taxon>Chordata</taxon>
        <taxon>Craniata</taxon>
        <taxon>Vertebrata</taxon>
        <taxon>Euteleostomi</taxon>
        <taxon>Actinopterygii</taxon>
        <taxon>Neopterygii</taxon>
        <taxon>Teleostei</taxon>
        <taxon>Neoteleostei</taxon>
        <taxon>Acanthomorphata</taxon>
        <taxon>Eupercaria</taxon>
        <taxon>Perciformes</taxon>
        <taxon>Cottioidei</taxon>
        <taxon>Cottales</taxon>
        <taxon>Liparidae</taxon>
        <taxon>Liparis</taxon>
    </lineage>
</organism>
<keyword evidence="3" id="KW-1185">Reference proteome</keyword>